<accession>E3GML0</accession>
<keyword evidence="1" id="KW-0472">Membrane</keyword>
<dbReference type="KEGG" id="elm:ELI_2090"/>
<dbReference type="AlphaFoldDB" id="E3GML0"/>
<dbReference type="EMBL" id="CP002273">
    <property type="protein sequence ID" value="ADO37073.1"/>
    <property type="molecule type" value="Genomic_DNA"/>
</dbReference>
<keyword evidence="1" id="KW-0812">Transmembrane</keyword>
<evidence type="ECO:0000313" key="2">
    <source>
        <dbReference type="EMBL" id="ADO37073.1"/>
    </source>
</evidence>
<evidence type="ECO:0000256" key="1">
    <source>
        <dbReference type="SAM" id="Phobius"/>
    </source>
</evidence>
<organism evidence="2 3">
    <name type="scientific">Eubacterium callanderi</name>
    <dbReference type="NCBI Taxonomy" id="53442"/>
    <lineage>
        <taxon>Bacteria</taxon>
        <taxon>Bacillati</taxon>
        <taxon>Bacillota</taxon>
        <taxon>Clostridia</taxon>
        <taxon>Eubacteriales</taxon>
        <taxon>Eubacteriaceae</taxon>
        <taxon>Eubacterium</taxon>
    </lineage>
</organism>
<keyword evidence="3" id="KW-1185">Reference proteome</keyword>
<proteinExistence type="predicted"/>
<reference key="1">
    <citation type="submission" date="2010-09" db="EMBL/GenBank/DDBJ databases">
        <authorList>
            <person name="Roh H."/>
            <person name="Ko H.-J."/>
            <person name="Kim D."/>
            <person name="Choi D.G."/>
            <person name="Park S."/>
            <person name="Kim S."/>
            <person name="Kim K.H."/>
            <person name="Chang I.S."/>
            <person name="Choi I.-G."/>
        </authorList>
    </citation>
    <scope>NUCLEOTIDE SEQUENCE</scope>
    <source>
        <strain>KIST612</strain>
    </source>
</reference>
<protein>
    <submittedName>
        <fullName evidence="2">Uncharacterized protein</fullName>
    </submittedName>
</protein>
<dbReference type="Proteomes" id="UP000006873">
    <property type="component" value="Chromosome"/>
</dbReference>
<keyword evidence="1" id="KW-1133">Transmembrane helix</keyword>
<reference evidence="2 3" key="2">
    <citation type="journal article" date="2011" name="J. Bacteriol.">
        <title>Complete genome sequence of a carbon monoxide-utilizing acetogen, Eubacterium limosum KIST612.</title>
        <authorList>
            <person name="Roh H."/>
            <person name="Ko H.J."/>
            <person name="Kim D."/>
            <person name="Choi D.G."/>
            <person name="Park S."/>
            <person name="Kim S."/>
            <person name="Chang I.S."/>
            <person name="Choi I.G."/>
        </authorList>
    </citation>
    <scope>NUCLEOTIDE SEQUENCE [LARGE SCALE GENOMIC DNA]</scope>
    <source>
        <strain evidence="2 3">KIST612</strain>
    </source>
</reference>
<name>E3GML0_9FIRM</name>
<feature type="transmembrane region" description="Helical" evidence="1">
    <location>
        <begin position="6"/>
        <end position="27"/>
    </location>
</feature>
<gene>
    <name evidence="2" type="ordered locus">ELI_2090</name>
</gene>
<evidence type="ECO:0000313" key="3">
    <source>
        <dbReference type="Proteomes" id="UP000006873"/>
    </source>
</evidence>
<sequence>MVVNRIFFNNFVIAAFPCLFSVFRPLFPELLVSVNQANVFDWGTNVIGHHTLAVEYIKQIFL</sequence>
<dbReference type="HOGENOM" id="CLU_2897457_0_0_9"/>